<reference evidence="1 2" key="1">
    <citation type="journal article" date="2014" name="Genome Announc.">
        <title>Draft Genome Sequence of Paenibacillus pini JCM 16418T, Isolated from the Rhizosphere of Pine Tree.</title>
        <authorList>
            <person name="Yuki M."/>
            <person name="Oshima K."/>
            <person name="Suda W."/>
            <person name="Oshida Y."/>
            <person name="Kitamura K."/>
            <person name="Iida Y."/>
            <person name="Hattori M."/>
            <person name="Ohkuma M."/>
        </authorList>
    </citation>
    <scope>NUCLEOTIDE SEQUENCE [LARGE SCALE GENOMIC DNA]</scope>
    <source>
        <strain evidence="1 2">JCM 16418</strain>
    </source>
</reference>
<evidence type="ECO:0008006" key="3">
    <source>
        <dbReference type="Google" id="ProtNLM"/>
    </source>
</evidence>
<dbReference type="RefSeq" id="WP_036645626.1">
    <property type="nucleotide sequence ID" value="NZ_BAVZ01000001.1"/>
</dbReference>
<gene>
    <name evidence="1" type="ORF">JCM16418_483</name>
</gene>
<keyword evidence="2" id="KW-1185">Reference proteome</keyword>
<dbReference type="Proteomes" id="UP000019364">
    <property type="component" value="Unassembled WGS sequence"/>
</dbReference>
<dbReference type="eggNOG" id="ENOG5033ENU">
    <property type="taxonomic scope" value="Bacteria"/>
</dbReference>
<name>W7YVX1_9BACL</name>
<evidence type="ECO:0000313" key="1">
    <source>
        <dbReference type="EMBL" id="GAF06524.1"/>
    </source>
</evidence>
<dbReference type="EMBL" id="BAVZ01000001">
    <property type="protein sequence ID" value="GAF06524.1"/>
    <property type="molecule type" value="Genomic_DNA"/>
</dbReference>
<dbReference type="STRING" id="1236976.JCM16418_483"/>
<dbReference type="AlphaFoldDB" id="W7YVX1"/>
<evidence type="ECO:0000313" key="2">
    <source>
        <dbReference type="Proteomes" id="UP000019364"/>
    </source>
</evidence>
<protein>
    <recommendedName>
        <fullName evidence="3">YqzE family protein</fullName>
    </recommendedName>
</protein>
<sequence length="75" mass="9053">MSSGDELVKYITERVVTYIETPKEERHPKIKEPWSVKWFGMIPFSLYLWKERAREELDPSEDLTHKHHVTLRDGR</sequence>
<dbReference type="Pfam" id="PF14038">
    <property type="entry name" value="YqzE"/>
    <property type="match status" value="1"/>
</dbReference>
<dbReference type="OrthoDB" id="2691835at2"/>
<accession>W7YVX1</accession>
<proteinExistence type="predicted"/>
<comment type="caution">
    <text evidence="1">The sequence shown here is derived from an EMBL/GenBank/DDBJ whole genome shotgun (WGS) entry which is preliminary data.</text>
</comment>
<organism evidence="1 2">
    <name type="scientific">Paenibacillus pini JCM 16418</name>
    <dbReference type="NCBI Taxonomy" id="1236976"/>
    <lineage>
        <taxon>Bacteria</taxon>
        <taxon>Bacillati</taxon>
        <taxon>Bacillota</taxon>
        <taxon>Bacilli</taxon>
        <taxon>Bacillales</taxon>
        <taxon>Paenibacillaceae</taxon>
        <taxon>Paenibacillus</taxon>
    </lineage>
</organism>
<dbReference type="InterPro" id="IPR025622">
    <property type="entry name" value="YqzE"/>
</dbReference>